<protein>
    <submittedName>
        <fullName evidence="1">Uncharacterized protein</fullName>
    </submittedName>
</protein>
<sequence length="124" mass="14251">MSDLWGRSVTEGGLFSVADPPQRNIMWMNFEPSGWDEDTLKTLKEEIPNPENWEKDWGTPPVAALVKKIQAAQSLDEVWEYLPDIAQARISAQRALRLCHERGIRNVDAHWAQRALCLHTEGKW</sequence>
<dbReference type="EMBL" id="MT143712">
    <property type="protein sequence ID" value="QJB01536.1"/>
    <property type="molecule type" value="Genomic_DNA"/>
</dbReference>
<accession>A0A6M3M8C4</accession>
<name>A0A6M3M8C4_9ZZZZ</name>
<dbReference type="AlphaFoldDB" id="A0A6M3M8C4"/>
<reference evidence="1" key="1">
    <citation type="submission" date="2020-03" db="EMBL/GenBank/DDBJ databases">
        <title>The deep terrestrial virosphere.</title>
        <authorList>
            <person name="Holmfeldt K."/>
            <person name="Nilsson E."/>
            <person name="Simone D."/>
            <person name="Lopez-Fernandez M."/>
            <person name="Wu X."/>
            <person name="de Brujin I."/>
            <person name="Lundin D."/>
            <person name="Andersson A."/>
            <person name="Bertilsson S."/>
            <person name="Dopson M."/>
        </authorList>
    </citation>
    <scope>NUCLEOTIDE SEQUENCE</scope>
    <source>
        <strain evidence="1">MM415B10570</strain>
    </source>
</reference>
<organism evidence="1">
    <name type="scientific">viral metagenome</name>
    <dbReference type="NCBI Taxonomy" id="1070528"/>
    <lineage>
        <taxon>unclassified sequences</taxon>
        <taxon>metagenomes</taxon>
        <taxon>organismal metagenomes</taxon>
    </lineage>
</organism>
<proteinExistence type="predicted"/>
<gene>
    <name evidence="1" type="ORF">MM415B10570_0003</name>
</gene>
<evidence type="ECO:0000313" key="1">
    <source>
        <dbReference type="EMBL" id="QJB01536.1"/>
    </source>
</evidence>